<comment type="caution">
    <text evidence="1">The sequence shown here is derived from an EMBL/GenBank/DDBJ whole genome shotgun (WGS) entry which is preliminary data.</text>
</comment>
<gene>
    <name evidence="1" type="ORF">NHX12_030503</name>
</gene>
<dbReference type="AlphaFoldDB" id="A0A9Q0ILR0"/>
<sequence>MSIVEKAQEATCECRQIYAKARSFQVGEKVLVRDYGRGEKWSPAVVSAETAPVSYTVDVGSSAQWRRHADQMLTWHAELEVPREREMAPFHVSEDLPVFEYLNLLLNSPDPVGVQSSHVTPEVTTSRDW</sequence>
<keyword evidence="2" id="KW-1185">Reference proteome</keyword>
<dbReference type="OrthoDB" id="775972at2759"/>
<dbReference type="Proteomes" id="UP001148018">
    <property type="component" value="Unassembled WGS sequence"/>
</dbReference>
<dbReference type="EMBL" id="JANIIK010000046">
    <property type="protein sequence ID" value="KAJ3602755.1"/>
    <property type="molecule type" value="Genomic_DNA"/>
</dbReference>
<organism evidence="1 2">
    <name type="scientific">Muraenolepis orangiensis</name>
    <name type="common">Patagonian moray cod</name>
    <dbReference type="NCBI Taxonomy" id="630683"/>
    <lineage>
        <taxon>Eukaryota</taxon>
        <taxon>Metazoa</taxon>
        <taxon>Chordata</taxon>
        <taxon>Craniata</taxon>
        <taxon>Vertebrata</taxon>
        <taxon>Euteleostomi</taxon>
        <taxon>Actinopterygii</taxon>
        <taxon>Neopterygii</taxon>
        <taxon>Teleostei</taxon>
        <taxon>Neoteleostei</taxon>
        <taxon>Acanthomorphata</taxon>
        <taxon>Zeiogadaria</taxon>
        <taxon>Gadariae</taxon>
        <taxon>Gadiformes</taxon>
        <taxon>Muraenolepidoidei</taxon>
        <taxon>Muraenolepididae</taxon>
        <taxon>Muraenolepis</taxon>
    </lineage>
</organism>
<name>A0A9Q0ILR0_9TELE</name>
<accession>A0A9Q0ILR0</accession>
<reference evidence="1" key="1">
    <citation type="submission" date="2022-07" db="EMBL/GenBank/DDBJ databases">
        <title>Chromosome-level genome of Muraenolepis orangiensis.</title>
        <authorList>
            <person name="Kim J."/>
        </authorList>
    </citation>
    <scope>NUCLEOTIDE SEQUENCE</scope>
    <source>
        <strain evidence="1">KU_S4_2022</strain>
        <tissue evidence="1">Muscle</tissue>
    </source>
</reference>
<evidence type="ECO:0000313" key="2">
    <source>
        <dbReference type="Proteomes" id="UP001148018"/>
    </source>
</evidence>
<protein>
    <submittedName>
        <fullName evidence="1">Uncharacterized protein</fullName>
    </submittedName>
</protein>
<evidence type="ECO:0000313" key="1">
    <source>
        <dbReference type="EMBL" id="KAJ3602755.1"/>
    </source>
</evidence>
<proteinExistence type="predicted"/>